<comment type="similarity">
    <text evidence="2">Belongs to the CWC21 family.</text>
</comment>
<dbReference type="AlphaFoldDB" id="A0A178CVP0"/>
<dbReference type="GO" id="GO:0008380">
    <property type="term" value="P:RNA splicing"/>
    <property type="evidence" value="ECO:0007669"/>
    <property type="project" value="UniProtKB-KW"/>
</dbReference>
<evidence type="ECO:0000256" key="4">
    <source>
        <dbReference type="ARBA" id="ARBA00022728"/>
    </source>
</evidence>
<dbReference type="Gene3D" id="6.10.140.420">
    <property type="match status" value="1"/>
</dbReference>
<dbReference type="Pfam" id="PF08312">
    <property type="entry name" value="cwf21"/>
    <property type="match status" value="1"/>
</dbReference>
<keyword evidence="6" id="KW-0539">Nucleus</keyword>
<comment type="subcellular location">
    <subcellularLocation>
        <location evidence="1">Nucleus</location>
    </subcellularLocation>
</comment>
<evidence type="ECO:0000256" key="1">
    <source>
        <dbReference type="ARBA" id="ARBA00004123"/>
    </source>
</evidence>
<evidence type="ECO:0000313" key="9">
    <source>
        <dbReference type="EMBL" id="OAL33919.1"/>
    </source>
</evidence>
<sequence length="244" mass="26546">MSSNVGLSTPRGSGTSGYVQRNLSVLKPRAVGIGAPYSLDSARQGPKTRKPDQEILNHDRLRAIEVKVLELREKLEEDELEEEKIDEECDKLREQLTKETEREKNRDGGRSGGSGARRVDGKGLKSYQVHELAEAKEQESERLRRALGLKPDGRVLYLESPSNTRPSQQGNSQTAGEMTAIAPISLPTARSWKIGGVAMPGLESTKLLAGDTGLGLMDVTIIQDQGTELSPPSDCTAVVHKTGF</sequence>
<protein>
    <recommendedName>
        <fullName evidence="8">CWF21 domain-containing protein</fullName>
    </recommendedName>
</protein>
<dbReference type="InterPro" id="IPR013170">
    <property type="entry name" value="mRNA_splic_Cwf21_dom"/>
</dbReference>
<feature type="region of interest" description="Disordered" evidence="7">
    <location>
        <begin position="35"/>
        <end position="57"/>
    </location>
</feature>
<evidence type="ECO:0000256" key="3">
    <source>
        <dbReference type="ARBA" id="ARBA00022664"/>
    </source>
</evidence>
<dbReference type="PANTHER" id="PTHR36562">
    <property type="entry name" value="SERINE/ARGININE REPETITIVE MATRIX 2"/>
    <property type="match status" value="1"/>
</dbReference>
<organism evidence="9 10">
    <name type="scientific">Fonsecaea nubica</name>
    <dbReference type="NCBI Taxonomy" id="856822"/>
    <lineage>
        <taxon>Eukaryota</taxon>
        <taxon>Fungi</taxon>
        <taxon>Dikarya</taxon>
        <taxon>Ascomycota</taxon>
        <taxon>Pezizomycotina</taxon>
        <taxon>Eurotiomycetes</taxon>
        <taxon>Chaetothyriomycetidae</taxon>
        <taxon>Chaetothyriales</taxon>
        <taxon>Herpotrichiellaceae</taxon>
        <taxon>Fonsecaea</taxon>
    </lineage>
</organism>
<dbReference type="CDD" id="cd21372">
    <property type="entry name" value="cwf21_CWC21-like"/>
    <property type="match status" value="1"/>
</dbReference>
<evidence type="ECO:0000256" key="5">
    <source>
        <dbReference type="ARBA" id="ARBA00023187"/>
    </source>
</evidence>
<dbReference type="EMBL" id="LVCJ01000044">
    <property type="protein sequence ID" value="OAL33919.1"/>
    <property type="molecule type" value="Genomic_DNA"/>
</dbReference>
<evidence type="ECO:0000313" key="10">
    <source>
        <dbReference type="Proteomes" id="UP000185904"/>
    </source>
</evidence>
<name>A0A178CVP0_9EURO</name>
<reference evidence="9 10" key="1">
    <citation type="submission" date="2016-03" db="EMBL/GenBank/DDBJ databases">
        <title>The draft genome sequence of Fonsecaea nubica causative agent of cutaneous subcutaneous infection in human host.</title>
        <authorList>
            <person name="Costa F."/>
            <person name="Sybren D.H."/>
            <person name="Raittz R.T."/>
            <person name="Weiss V.A."/>
            <person name="Leao A.C."/>
            <person name="Gomes R."/>
            <person name="De Souza E.M."/>
            <person name="Pedrosa F.O."/>
            <person name="Steffens M.B."/>
            <person name="Bombassaro A."/>
            <person name="Tadra-Sfeir M.Z."/>
            <person name="Moreno L.F."/>
            <person name="Najafzadeh M.J."/>
            <person name="Felipe M.S."/>
            <person name="Teixeira M."/>
            <person name="Sun J."/>
            <person name="Xi L."/>
            <person name="Castro M.A."/>
            <person name="Vicente V.A."/>
        </authorList>
    </citation>
    <scope>NUCLEOTIDE SEQUENCE [LARGE SCALE GENOMIC DNA]</scope>
    <source>
        <strain evidence="9 10">CBS 269.64</strain>
    </source>
</reference>
<comment type="caution">
    <text evidence="9">The sequence shown here is derived from an EMBL/GenBank/DDBJ whole genome shotgun (WGS) entry which is preliminary data.</text>
</comment>
<feature type="compositionally biased region" description="Basic and acidic residues" evidence="7">
    <location>
        <begin position="90"/>
        <end position="109"/>
    </location>
</feature>
<dbReference type="GeneID" id="34590167"/>
<gene>
    <name evidence="9" type="ORF">AYO20_06754</name>
</gene>
<evidence type="ECO:0000256" key="2">
    <source>
        <dbReference type="ARBA" id="ARBA00005954"/>
    </source>
</evidence>
<feature type="region of interest" description="Disordered" evidence="7">
    <location>
        <begin position="75"/>
        <end position="125"/>
    </location>
</feature>
<keyword evidence="3" id="KW-0507">mRNA processing</keyword>
<evidence type="ECO:0000259" key="8">
    <source>
        <dbReference type="SMART" id="SM01115"/>
    </source>
</evidence>
<keyword evidence="4" id="KW-0747">Spliceosome</keyword>
<dbReference type="OrthoDB" id="10267305at2759"/>
<feature type="region of interest" description="Disordered" evidence="7">
    <location>
        <begin position="156"/>
        <end position="175"/>
    </location>
</feature>
<dbReference type="PANTHER" id="PTHR36562:SF5">
    <property type="entry name" value="SERINE_ARGININE REPETITIVE MATRIX 2"/>
    <property type="match status" value="1"/>
</dbReference>
<dbReference type="GO" id="GO:0006397">
    <property type="term" value="P:mRNA processing"/>
    <property type="evidence" value="ECO:0007669"/>
    <property type="project" value="UniProtKB-KW"/>
</dbReference>
<keyword evidence="5" id="KW-0508">mRNA splicing</keyword>
<feature type="compositionally biased region" description="Polar residues" evidence="7">
    <location>
        <begin position="160"/>
        <end position="175"/>
    </location>
</feature>
<proteinExistence type="inferred from homology"/>
<accession>A0A178CVP0</accession>
<dbReference type="GO" id="GO:0005681">
    <property type="term" value="C:spliceosomal complex"/>
    <property type="evidence" value="ECO:0007669"/>
    <property type="project" value="UniProtKB-KW"/>
</dbReference>
<dbReference type="InterPro" id="IPR051372">
    <property type="entry name" value="CWC21"/>
</dbReference>
<dbReference type="SMART" id="SM01115">
    <property type="entry name" value="cwf21"/>
    <property type="match status" value="1"/>
</dbReference>
<evidence type="ECO:0000256" key="6">
    <source>
        <dbReference type="ARBA" id="ARBA00023242"/>
    </source>
</evidence>
<dbReference type="RefSeq" id="XP_022498931.1">
    <property type="nucleotide sequence ID" value="XM_022645042.1"/>
</dbReference>
<evidence type="ECO:0000256" key="7">
    <source>
        <dbReference type="SAM" id="MobiDB-lite"/>
    </source>
</evidence>
<keyword evidence="10" id="KW-1185">Reference proteome</keyword>
<feature type="domain" description="CWF21" evidence="8">
    <location>
        <begin position="56"/>
        <end position="101"/>
    </location>
</feature>
<feature type="compositionally biased region" description="Acidic residues" evidence="7">
    <location>
        <begin position="76"/>
        <end position="89"/>
    </location>
</feature>
<dbReference type="Proteomes" id="UP000185904">
    <property type="component" value="Unassembled WGS sequence"/>
</dbReference>